<dbReference type="SUPFAM" id="SSF55729">
    <property type="entry name" value="Acyl-CoA N-acyltransferases (Nat)"/>
    <property type="match status" value="1"/>
</dbReference>
<evidence type="ECO:0000313" key="4">
    <source>
        <dbReference type="EMBL" id="SFW54463.1"/>
    </source>
</evidence>
<dbReference type="Gene3D" id="3.40.630.30">
    <property type="match status" value="1"/>
</dbReference>
<evidence type="ECO:0000256" key="1">
    <source>
        <dbReference type="ARBA" id="ARBA00022679"/>
    </source>
</evidence>
<dbReference type="AlphaFoldDB" id="A0A1K1Q3H7"/>
<reference evidence="5" key="1">
    <citation type="submission" date="2016-11" db="EMBL/GenBank/DDBJ databases">
        <authorList>
            <person name="Varghese N."/>
            <person name="Submissions S."/>
        </authorList>
    </citation>
    <scope>NUCLEOTIDE SEQUENCE [LARGE SCALE GENOMIC DNA]</scope>
    <source>
        <strain evidence="5">YL228</strain>
    </source>
</reference>
<dbReference type="InterPro" id="IPR016181">
    <property type="entry name" value="Acyl_CoA_acyltransferase"/>
</dbReference>
<accession>A0A1K1Q3H7</accession>
<sequence>MIVQIHDKDEKRAISRKILESLKEWFEVDESREQYIAESADRIFFAAEENGEYVGFLCLKETGNATVELAVMGVLKPYHRGGIGRELVEKAKEAAKFLGYSFMQVKTVKMGVYEDYDRTNMFYIGCGFKEFEVFPDLWDEANPCQIYVMAL</sequence>
<organism evidence="4 5">
    <name type="scientific">Ruminococcus flavefaciens</name>
    <dbReference type="NCBI Taxonomy" id="1265"/>
    <lineage>
        <taxon>Bacteria</taxon>
        <taxon>Bacillati</taxon>
        <taxon>Bacillota</taxon>
        <taxon>Clostridia</taxon>
        <taxon>Eubacteriales</taxon>
        <taxon>Oscillospiraceae</taxon>
        <taxon>Ruminococcus</taxon>
    </lineage>
</organism>
<dbReference type="GO" id="GO:0016747">
    <property type="term" value="F:acyltransferase activity, transferring groups other than amino-acyl groups"/>
    <property type="evidence" value="ECO:0007669"/>
    <property type="project" value="InterPro"/>
</dbReference>
<dbReference type="InterPro" id="IPR050832">
    <property type="entry name" value="Bact_Acetyltransf"/>
</dbReference>
<dbReference type="PROSITE" id="PS51186">
    <property type="entry name" value="GNAT"/>
    <property type="match status" value="1"/>
</dbReference>
<dbReference type="RefSeq" id="WP_081367933.1">
    <property type="nucleotide sequence ID" value="NZ_FPIP01000013.1"/>
</dbReference>
<evidence type="ECO:0000313" key="5">
    <source>
        <dbReference type="Proteomes" id="UP000183461"/>
    </source>
</evidence>
<keyword evidence="1 4" id="KW-0808">Transferase</keyword>
<dbReference type="InterPro" id="IPR000182">
    <property type="entry name" value="GNAT_dom"/>
</dbReference>
<evidence type="ECO:0000259" key="3">
    <source>
        <dbReference type="PROSITE" id="PS51186"/>
    </source>
</evidence>
<evidence type="ECO:0000256" key="2">
    <source>
        <dbReference type="ARBA" id="ARBA00023315"/>
    </source>
</evidence>
<feature type="domain" description="N-acetyltransferase" evidence="3">
    <location>
        <begin position="3"/>
        <end position="151"/>
    </location>
</feature>
<proteinExistence type="predicted"/>
<keyword evidence="2" id="KW-0012">Acyltransferase</keyword>
<dbReference type="EMBL" id="FPIP01000013">
    <property type="protein sequence ID" value="SFW54463.1"/>
    <property type="molecule type" value="Genomic_DNA"/>
</dbReference>
<gene>
    <name evidence="4" type="ORF">SAMN02910280_0363</name>
</gene>
<dbReference type="Pfam" id="PF00583">
    <property type="entry name" value="Acetyltransf_1"/>
    <property type="match status" value="1"/>
</dbReference>
<name>A0A1K1Q3H7_RUMFL</name>
<protein>
    <submittedName>
        <fullName evidence="4">Acetyltransferase (GNAT) domain-containing protein</fullName>
    </submittedName>
</protein>
<dbReference type="PANTHER" id="PTHR43877">
    <property type="entry name" value="AMINOALKYLPHOSPHONATE N-ACETYLTRANSFERASE-RELATED-RELATED"/>
    <property type="match status" value="1"/>
</dbReference>
<dbReference type="Proteomes" id="UP000183461">
    <property type="component" value="Unassembled WGS sequence"/>
</dbReference>